<evidence type="ECO:0000256" key="9">
    <source>
        <dbReference type="ARBA" id="ARBA00022692"/>
    </source>
</evidence>
<comment type="similarity">
    <text evidence="5">Belongs to the WD repeat COPB2 family.</text>
</comment>
<dbReference type="InterPro" id="IPR036322">
    <property type="entry name" value="WD40_repeat_dom_sf"/>
</dbReference>
<evidence type="ECO:0000256" key="5">
    <source>
        <dbReference type="ARBA" id="ARBA00010844"/>
    </source>
</evidence>
<feature type="transmembrane region" description="Helical" evidence="25">
    <location>
        <begin position="1606"/>
        <end position="1623"/>
    </location>
</feature>
<evidence type="ECO:0000256" key="12">
    <source>
        <dbReference type="ARBA" id="ARBA00022927"/>
    </source>
</evidence>
<dbReference type="FunFam" id="1.25.40.470:FF:000001">
    <property type="entry name" value="Coatomer subunit beta"/>
    <property type="match status" value="1"/>
</dbReference>
<dbReference type="PROSITE" id="PS50088">
    <property type="entry name" value="ANK_REPEAT"/>
    <property type="match status" value="4"/>
</dbReference>
<evidence type="ECO:0000256" key="10">
    <source>
        <dbReference type="ARBA" id="ARBA00022737"/>
    </source>
</evidence>
<keyword evidence="6" id="KW-0813">Transport</keyword>
<evidence type="ECO:0000256" key="6">
    <source>
        <dbReference type="ARBA" id="ARBA00022448"/>
    </source>
</evidence>
<evidence type="ECO:0000313" key="29">
    <source>
        <dbReference type="EMBL" id="KAG9326208.1"/>
    </source>
</evidence>
<keyword evidence="10" id="KW-0677">Repeat</keyword>
<dbReference type="Pfam" id="PF04053">
    <property type="entry name" value="B-prop_COPA_B_2nd"/>
    <property type="match status" value="1"/>
</dbReference>
<protein>
    <recommendedName>
        <fullName evidence="20">Beta'-coat protein</fullName>
    </recommendedName>
</protein>
<dbReference type="InterPro" id="IPR050844">
    <property type="entry name" value="Coatomer_complex_subunit"/>
</dbReference>
<evidence type="ECO:0000256" key="16">
    <source>
        <dbReference type="ARBA" id="ARBA00023139"/>
    </source>
</evidence>
<dbReference type="InterPro" id="IPR002110">
    <property type="entry name" value="Ankyrin_rpt"/>
</dbReference>
<evidence type="ECO:0000256" key="3">
    <source>
        <dbReference type="ARBA" id="ARBA00004347"/>
    </source>
</evidence>
<sequence length="1947" mass="217927">MSGTDARGETEHSTLIFTSPQYRLSYFVLSGFHSSLHSPLFLTALSRETMTTVHSRRAQKSSPWAFLKAPAPPKTKAHPIPPLGYVLIALVVIQWLHATSLAVKIQCIVGAALFSCTEYTFYTMTVEAPDGTVSVKPFAGRPGHTTLHQYIMNVFYIPILIHGYHAIISSTFLRVVLFPLNIWLLEVIQGQVSFSFNTPSLLFLSYTLIYLIGYNAAWTYKGYDAFFHGTIKLAYVHHWLMMGAALELVILPYVLPVTYSIASILTSSRSHPWRHTRQDNAFDPIACHNSVFTMGMKLEIKKKLLARSERVKSMDFHPTEPWILASLYDGHAYIWNYETQALVKTFEVTDQPVRAAKFIARKNYVITGSDDMQLRVFNYNTHEKVHSWDAHSDYIRCIAVHPTLPYVLSGSDDMTIRLWDWDKNWKCMQTFEGHTHFIMTVTINPKDTNTFASACVDRTVKVWSLGSSVANFTLEGHEKGVNWVDYYYGGEKPYLVTAGDDQLVKIWDYQNKTCVQTLEGHTQNATFAVFHPELPIIISGSEDGSVKIWHANTYRLENTLNYGLNRAWAIAYRRSTNDVALGFDLGSVVIKLGREEPTVSMDNGGKIIWAKHNDIQAANVKASVGDEIKDGERIACSAKDLGSCEVYPQTLQHSPNGRFVVVCGDGEYIIYTALAWRNKSFGSGLEFVWALDSNEYAVRESTSKVKVFKNFKEKSNFIRLNYSAEGIFGGTLLGVKSASFLNLYDWETGLTVRRIDCNPKNVYWSETGDLMTIACDDSFYVLRYNRHAYSQFVEAGGQVGEEGVEEALEFVTEIPENVQTGCWVGDCFIYTNTSNRLNYLVGGQTQTIAHFDAAHYLLGYIPRDNRLYLVDKDVNVVSYAISLTVIEYQTAVLRGDMETAESLLPRVPQDQLNKIARFLEAQDHKELALEVSTDQEHKFDLAIQLERLDEAVMIARESDSEPKWKILGDCAMSKWKINLAEECFLNAKDLSGLLLIYTSSGNAEGMRRLAALAKAAGKSNISFACYLSLGQVEDCIEILIETERIPEAAMMARTYLPSAVPRVLQLWKESLTASNKDKTAQALADPLEHEDMFPDLQYALAAEEAVKASREVPIPATAYTQWKETLSHDIVTDMKSGRGIPNLLEQNLEQNLYHSHEEPIQDHQEFYEPSHINGDETNNYPPMLEERADSMISDNMSHMSLEVNTTGTGSVLGQVMADNTVAAAATTAATNVKTDSNDVAPPSSTLVTATSPSNTVSGDEVNPQFRPSPTAEEDLGDITVFQAAQMGKLDIVARLVQADPALVKSRDFQDVTALHWAAINNQIPVAKCLLDHGAEVDAIGGELVATSLHWCTRNGHLNMAKLLMKHGADPLLQDSQGFNALHLATHSSNAMLVLYLLMAGEMPVDTADTLGHTSLMWAAYQGDSLSVQILLKHGARVDTKDREGFTPLHWAVVKGNRECLSKILMAGADIKAGDKSGKTPVDMIKELKGTMIWEKALSDAKLASDGQTRRTPFEKKTTNTIIYFIPYVTLFFTLELMVLFPWYIALPLAVTQFLLGHIGAIKFLLRTRTPNDMLQTPYYTAVFQSTAFWVGVVWLCYLVGNTSHLMWTNIIFFAGYTSALYFFHGAVMADPGWTKVNSSYESQREAVVQMADRGLLDARHFCVSCIAQRPLRSKHCKFCNRCVAKFDHHCPWIYNCIGAKNHRAFMIFLALFLSSVPVYAYLSFEYLHVSSPLYVPVSSNPCLLGDTLCGYFQYDAFTTTLAFWSIFQMTWPGLLFLVQLYQVGQAKTTNEAMNFRRHSYLGKSMTIRQRILRSVTEIDSEMAGAGHPLQEESINLLEANGAATNDEDEVTLFAQEESKPVGFGDHEGHNHGARRAGGGGMWNLLVGTARRRRQQGEDRDANPFDFGFWQNCVGFWSDGTQGPTRGVNWYSFYEAEARGGAATSRRM</sequence>
<dbReference type="PANTHER" id="PTHR19876">
    <property type="entry name" value="COATOMER"/>
    <property type="match status" value="1"/>
</dbReference>
<dbReference type="InterPro" id="IPR001594">
    <property type="entry name" value="Palmitoyltrfase_DHHC"/>
</dbReference>
<evidence type="ECO:0000256" key="11">
    <source>
        <dbReference type="ARBA" id="ARBA00022892"/>
    </source>
</evidence>
<dbReference type="Pfam" id="PF01529">
    <property type="entry name" value="DHHC"/>
    <property type="match status" value="1"/>
</dbReference>
<evidence type="ECO:0000259" key="27">
    <source>
        <dbReference type="Pfam" id="PF04053"/>
    </source>
</evidence>
<dbReference type="GO" id="GO:0000139">
    <property type="term" value="C:Golgi membrane"/>
    <property type="evidence" value="ECO:0007669"/>
    <property type="project" value="UniProtKB-SubCell"/>
</dbReference>
<proteinExistence type="inferred from homology"/>
<feature type="repeat" description="WD" evidence="23">
    <location>
        <begin position="388"/>
        <end position="420"/>
    </location>
</feature>
<dbReference type="GO" id="GO:0006890">
    <property type="term" value="P:retrograde vesicle-mediated transport, Golgi to endoplasmic reticulum"/>
    <property type="evidence" value="ECO:0007669"/>
    <property type="project" value="TreeGrafter"/>
</dbReference>
<feature type="repeat" description="WD" evidence="23">
    <location>
        <begin position="474"/>
        <end position="517"/>
    </location>
</feature>
<feature type="repeat" description="ANK" evidence="22">
    <location>
        <begin position="1443"/>
        <end position="1475"/>
    </location>
</feature>
<evidence type="ECO:0000256" key="15">
    <source>
        <dbReference type="ARBA" id="ARBA00023136"/>
    </source>
</evidence>
<evidence type="ECO:0000256" key="4">
    <source>
        <dbReference type="ARBA" id="ARBA00010104"/>
    </source>
</evidence>
<evidence type="ECO:0000256" key="23">
    <source>
        <dbReference type="PROSITE-ProRule" id="PRU00221"/>
    </source>
</evidence>
<dbReference type="CDD" id="cd22947">
    <property type="entry name" value="Coatomer_WDAD_beta-like"/>
    <property type="match status" value="1"/>
</dbReference>
<evidence type="ECO:0000256" key="14">
    <source>
        <dbReference type="ARBA" id="ARBA00023034"/>
    </source>
</evidence>
<keyword evidence="7" id="KW-0963">Cytoplasm</keyword>
<feature type="repeat" description="ANK" evidence="22">
    <location>
        <begin position="1309"/>
        <end position="1341"/>
    </location>
</feature>
<name>A0A9P8A8G4_MORAP</name>
<keyword evidence="8 23" id="KW-0853">WD repeat</keyword>
<gene>
    <name evidence="29" type="ORF">KVV02_001092</name>
</gene>
<dbReference type="Gene3D" id="2.130.10.10">
    <property type="entry name" value="YVTN repeat-like/Quinoprotein amine dehydrogenase"/>
    <property type="match status" value="1"/>
</dbReference>
<dbReference type="SUPFAM" id="SSF82171">
    <property type="entry name" value="DPP6 N-terminal domain-like"/>
    <property type="match status" value="1"/>
</dbReference>
<feature type="transmembrane region" description="Helical" evidence="25">
    <location>
        <begin position="1704"/>
        <end position="1724"/>
    </location>
</feature>
<feature type="repeat" description="WD" evidence="23">
    <location>
        <begin position="304"/>
        <end position="345"/>
    </location>
</feature>
<keyword evidence="22" id="KW-0040">ANK repeat</keyword>
<keyword evidence="9 25" id="KW-0812">Transmembrane</keyword>
<feature type="repeat" description="WD" evidence="23">
    <location>
        <begin position="431"/>
        <end position="473"/>
    </location>
</feature>
<feature type="domain" description="Palmitoyltransferase DHHC" evidence="26">
    <location>
        <begin position="1658"/>
        <end position="1794"/>
    </location>
</feature>
<dbReference type="SMART" id="SM00320">
    <property type="entry name" value="WD40"/>
    <property type="match status" value="6"/>
</dbReference>
<accession>A0A9P8A8G4</accession>
<dbReference type="FunFam" id="2.130.10.10:FF:000016">
    <property type="entry name" value="Coatomer alpha subunit, putative"/>
    <property type="match status" value="1"/>
</dbReference>
<evidence type="ECO:0000256" key="24">
    <source>
        <dbReference type="SAM" id="MobiDB-lite"/>
    </source>
</evidence>
<dbReference type="GO" id="GO:0006888">
    <property type="term" value="P:endoplasmic reticulum to Golgi vesicle-mediated transport"/>
    <property type="evidence" value="ECO:0007669"/>
    <property type="project" value="TreeGrafter"/>
</dbReference>
<dbReference type="Pfam" id="PF12796">
    <property type="entry name" value="Ank_2"/>
    <property type="match status" value="2"/>
</dbReference>
<dbReference type="SMART" id="SM00248">
    <property type="entry name" value="ANK"/>
    <property type="match status" value="6"/>
</dbReference>
<keyword evidence="15 25" id="KW-0472">Membrane</keyword>
<dbReference type="InterPro" id="IPR036770">
    <property type="entry name" value="Ankyrin_rpt-contain_sf"/>
</dbReference>
<feature type="repeat" description="ANK" evidence="22">
    <location>
        <begin position="1346"/>
        <end position="1375"/>
    </location>
</feature>
<evidence type="ECO:0000256" key="21">
    <source>
        <dbReference type="ARBA" id="ARBA00048048"/>
    </source>
</evidence>
<dbReference type="Pfam" id="PF23953">
    <property type="entry name" value="TPR_COPA_B"/>
    <property type="match status" value="1"/>
</dbReference>
<dbReference type="GO" id="GO:0006886">
    <property type="term" value="P:intracellular protein transport"/>
    <property type="evidence" value="ECO:0007669"/>
    <property type="project" value="InterPro"/>
</dbReference>
<keyword evidence="16" id="KW-0564">Palmitate</keyword>
<dbReference type="SUPFAM" id="SSF50978">
    <property type="entry name" value="WD40 repeat-like"/>
    <property type="match status" value="1"/>
</dbReference>
<evidence type="ECO:0000256" key="25">
    <source>
        <dbReference type="SAM" id="Phobius"/>
    </source>
</evidence>
<evidence type="ECO:0000256" key="2">
    <source>
        <dbReference type="ARBA" id="ARBA00004255"/>
    </source>
</evidence>
<dbReference type="PRINTS" id="PR00320">
    <property type="entry name" value="GPROTEINBRPT"/>
</dbReference>
<dbReference type="SUPFAM" id="SSF48403">
    <property type="entry name" value="Ankyrin repeat"/>
    <property type="match status" value="1"/>
</dbReference>
<keyword evidence="13 25" id="KW-1133">Transmembrane helix</keyword>
<keyword evidence="14" id="KW-0333">Golgi apparatus</keyword>
<dbReference type="PROSITE" id="PS50216">
    <property type="entry name" value="DHHC"/>
    <property type="match status" value="1"/>
</dbReference>
<evidence type="ECO:0000256" key="13">
    <source>
        <dbReference type="ARBA" id="ARBA00022989"/>
    </source>
</evidence>
<dbReference type="GO" id="GO:0019706">
    <property type="term" value="F:protein-cysteine S-palmitoyltransferase activity"/>
    <property type="evidence" value="ECO:0007669"/>
    <property type="project" value="UniProtKB-EC"/>
</dbReference>
<evidence type="ECO:0000256" key="18">
    <source>
        <dbReference type="ARBA" id="ARBA00023329"/>
    </source>
</evidence>
<feature type="transmembrane region" description="Helical" evidence="25">
    <location>
        <begin position="201"/>
        <end position="220"/>
    </location>
</feature>
<keyword evidence="12" id="KW-0653">Protein transport</keyword>
<dbReference type="InterPro" id="IPR001680">
    <property type="entry name" value="WD40_rpt"/>
</dbReference>
<evidence type="ECO:0000256" key="17">
    <source>
        <dbReference type="ARBA" id="ARBA00023288"/>
    </source>
</evidence>
<evidence type="ECO:0000256" key="7">
    <source>
        <dbReference type="ARBA" id="ARBA00022490"/>
    </source>
</evidence>
<evidence type="ECO:0000256" key="22">
    <source>
        <dbReference type="PROSITE-ProRule" id="PRU00023"/>
    </source>
</evidence>
<dbReference type="EMBL" id="JAIFTL010000024">
    <property type="protein sequence ID" value="KAG9326208.1"/>
    <property type="molecule type" value="Genomic_DNA"/>
</dbReference>
<dbReference type="PROSITE" id="PS50294">
    <property type="entry name" value="WD_REPEATS_REGION"/>
    <property type="match status" value="4"/>
</dbReference>
<feature type="compositionally biased region" description="Polar residues" evidence="24">
    <location>
        <begin position="1246"/>
        <end position="1257"/>
    </location>
</feature>
<comment type="caution">
    <text evidence="29">The sequence shown here is derived from an EMBL/GenBank/DDBJ whole genome shotgun (WGS) entry which is preliminary data.</text>
</comment>
<dbReference type="PANTHER" id="PTHR19876:SF2">
    <property type="entry name" value="COATOMER SUBUNIT BETA"/>
    <property type="match status" value="1"/>
</dbReference>
<dbReference type="InterPro" id="IPR015943">
    <property type="entry name" value="WD40/YVTN_repeat-like_dom_sf"/>
</dbReference>
<comment type="subcellular location">
    <subcellularLocation>
        <location evidence="3">Cytoplasmic vesicle</location>
        <location evidence="3">COPI-coated vesicle membrane</location>
        <topology evidence="3">Peripheral membrane protein</topology>
        <orientation evidence="3">Cytoplasmic side</orientation>
    </subcellularLocation>
    <subcellularLocation>
        <location evidence="2">Golgi apparatus membrane</location>
        <topology evidence="2">Peripheral membrane protein</topology>
        <orientation evidence="2">Cytoplasmic side</orientation>
    </subcellularLocation>
    <subcellularLocation>
        <location evidence="1">Membrane</location>
        <topology evidence="1">Multi-pass membrane protein</topology>
    </subcellularLocation>
</comment>
<feature type="transmembrane region" description="Helical" evidence="25">
    <location>
        <begin position="1761"/>
        <end position="1781"/>
    </location>
</feature>
<evidence type="ECO:0000259" key="28">
    <source>
        <dbReference type="Pfam" id="PF23953"/>
    </source>
</evidence>
<dbReference type="InterPro" id="IPR006692">
    <property type="entry name" value="Beta-prop_COPA/B_2nd"/>
</dbReference>
<comment type="catalytic activity">
    <reaction evidence="21">
        <text>L-cysteinyl-[protein] + hexadecanoyl-CoA = S-hexadecanoyl-L-cysteinyl-[protein] + CoA</text>
        <dbReference type="Rhea" id="RHEA:36683"/>
        <dbReference type="Rhea" id="RHEA-COMP:10131"/>
        <dbReference type="Rhea" id="RHEA-COMP:11032"/>
        <dbReference type="ChEBI" id="CHEBI:29950"/>
        <dbReference type="ChEBI" id="CHEBI:57287"/>
        <dbReference type="ChEBI" id="CHEBI:57379"/>
        <dbReference type="ChEBI" id="CHEBI:74151"/>
        <dbReference type="EC" id="2.3.1.225"/>
    </reaction>
</comment>
<evidence type="ECO:0000256" key="8">
    <source>
        <dbReference type="ARBA" id="ARBA00022574"/>
    </source>
</evidence>
<keyword evidence="17" id="KW-0449">Lipoprotein</keyword>
<dbReference type="InterPro" id="IPR020472">
    <property type="entry name" value="WD40_PAC1"/>
</dbReference>
<dbReference type="CDD" id="cd00200">
    <property type="entry name" value="WD40"/>
    <property type="match status" value="1"/>
</dbReference>
<feature type="repeat" description="ANK" evidence="22">
    <location>
        <begin position="1410"/>
        <end position="1442"/>
    </location>
</feature>
<comment type="similarity">
    <text evidence="4">Belongs to the DHHC palmitoyltransferase family. AKR/ZDHHC17 subfamily.</text>
</comment>
<dbReference type="Pfam" id="PF00400">
    <property type="entry name" value="WD40"/>
    <property type="match status" value="5"/>
</dbReference>
<feature type="transmembrane region" description="Helical" evidence="25">
    <location>
        <begin position="1577"/>
        <end position="1600"/>
    </location>
</feature>
<dbReference type="InterPro" id="IPR056176">
    <property type="entry name" value="TPR_COPA_B"/>
</dbReference>
<dbReference type="GO" id="GO:0030126">
    <property type="term" value="C:COPI vesicle coat"/>
    <property type="evidence" value="ECO:0007669"/>
    <property type="project" value="TreeGrafter"/>
</dbReference>
<evidence type="ECO:0000259" key="26">
    <source>
        <dbReference type="Pfam" id="PF01529"/>
    </source>
</evidence>
<evidence type="ECO:0000313" key="30">
    <source>
        <dbReference type="Proteomes" id="UP000717515"/>
    </source>
</evidence>
<dbReference type="Gene3D" id="1.25.40.470">
    <property type="match status" value="1"/>
</dbReference>
<keyword evidence="11" id="KW-0931">ER-Golgi transport</keyword>
<feature type="domain" description="COPA/B TPR" evidence="28">
    <location>
        <begin position="888"/>
        <end position="1068"/>
    </location>
</feature>
<evidence type="ECO:0000256" key="1">
    <source>
        <dbReference type="ARBA" id="ARBA00004141"/>
    </source>
</evidence>
<dbReference type="Pfam" id="PF00023">
    <property type="entry name" value="Ank"/>
    <property type="match status" value="1"/>
</dbReference>
<feature type="transmembrane region" description="Helical" evidence="25">
    <location>
        <begin position="240"/>
        <end position="265"/>
    </location>
</feature>
<organism evidence="29 30">
    <name type="scientific">Mortierella alpina</name>
    <name type="common">Oleaginous fungus</name>
    <name type="synonym">Mortierella renispora</name>
    <dbReference type="NCBI Taxonomy" id="64518"/>
    <lineage>
        <taxon>Eukaryota</taxon>
        <taxon>Fungi</taxon>
        <taxon>Fungi incertae sedis</taxon>
        <taxon>Mucoromycota</taxon>
        <taxon>Mortierellomycotina</taxon>
        <taxon>Mortierellomycetes</taxon>
        <taxon>Mortierellales</taxon>
        <taxon>Mortierellaceae</taxon>
        <taxon>Mortierella</taxon>
    </lineage>
</organism>
<comment type="function">
    <text evidence="19">The coatomer is a cytosolic protein complex that binds to dilysine motifs and reversibly associates with Golgi non-clathrin-coated vesicles, which further mediate biosynthetic protein transport from the ER, via the Golgi up to the trans Golgi network. Coatomer complex is required for budding from Golgi membranes, and is essential for the retrograde Golgi-to-ER transport of dilysine-tagged proteins.</text>
</comment>
<evidence type="ECO:0000256" key="20">
    <source>
        <dbReference type="ARBA" id="ARBA00032920"/>
    </source>
</evidence>
<feature type="domain" description="COPA/B second beta-propeller" evidence="27">
    <location>
        <begin position="612"/>
        <end position="871"/>
    </location>
</feature>
<feature type="transmembrane region" description="Helical" evidence="25">
    <location>
        <begin position="155"/>
        <end position="180"/>
    </location>
</feature>
<keyword evidence="18" id="KW-0968">Cytoplasmic vesicle</keyword>
<reference evidence="29" key="1">
    <citation type="submission" date="2021-07" db="EMBL/GenBank/DDBJ databases">
        <title>Draft genome of Mortierella alpina, strain LL118, isolated from an aspen leaf litter sample.</title>
        <authorList>
            <person name="Yang S."/>
            <person name="Vinatzer B.A."/>
        </authorList>
    </citation>
    <scope>NUCLEOTIDE SEQUENCE</scope>
    <source>
        <strain evidence="29">LL118</strain>
    </source>
</reference>
<dbReference type="Gene3D" id="1.25.40.20">
    <property type="entry name" value="Ankyrin repeat-containing domain"/>
    <property type="match status" value="1"/>
</dbReference>
<dbReference type="PROSITE" id="PS50082">
    <property type="entry name" value="WD_REPEATS_2"/>
    <property type="match status" value="5"/>
</dbReference>
<dbReference type="PROSITE" id="PS50297">
    <property type="entry name" value="ANK_REP_REGION"/>
    <property type="match status" value="4"/>
</dbReference>
<dbReference type="GO" id="GO:0006891">
    <property type="term" value="P:intra-Golgi vesicle-mediated transport"/>
    <property type="evidence" value="ECO:0007669"/>
    <property type="project" value="TreeGrafter"/>
</dbReference>
<dbReference type="Proteomes" id="UP000717515">
    <property type="component" value="Unassembled WGS sequence"/>
</dbReference>
<dbReference type="GO" id="GO:0005198">
    <property type="term" value="F:structural molecule activity"/>
    <property type="evidence" value="ECO:0007669"/>
    <property type="project" value="InterPro"/>
</dbReference>
<evidence type="ECO:0000256" key="19">
    <source>
        <dbReference type="ARBA" id="ARBA00025536"/>
    </source>
</evidence>
<feature type="transmembrane region" description="Helical" evidence="25">
    <location>
        <begin position="1546"/>
        <end position="1565"/>
    </location>
</feature>
<feature type="repeat" description="WD" evidence="23">
    <location>
        <begin position="518"/>
        <end position="559"/>
    </location>
</feature>
<feature type="region of interest" description="Disordered" evidence="24">
    <location>
        <begin position="1246"/>
        <end position="1272"/>
    </location>
</feature>